<dbReference type="GO" id="GO:0030246">
    <property type="term" value="F:carbohydrate binding"/>
    <property type="evidence" value="ECO:0007669"/>
    <property type="project" value="InterPro"/>
</dbReference>
<feature type="domain" description="Sugar-binding" evidence="5">
    <location>
        <begin position="92"/>
        <end position="336"/>
    </location>
</feature>
<dbReference type="Pfam" id="PF04198">
    <property type="entry name" value="Sugar-bind"/>
    <property type="match status" value="1"/>
</dbReference>
<evidence type="ECO:0000256" key="2">
    <source>
        <dbReference type="ARBA" id="ARBA00023015"/>
    </source>
</evidence>
<dbReference type="AlphaFoldDB" id="A0A7G9W6S9"/>
<dbReference type="GO" id="GO:0003677">
    <property type="term" value="F:DNA binding"/>
    <property type="evidence" value="ECO:0007669"/>
    <property type="project" value="UniProtKB-KW"/>
</dbReference>
<name>A0A7G9W6S9_ALKCA</name>
<dbReference type="InterPro" id="IPR048715">
    <property type="entry name" value="CggR_N"/>
</dbReference>
<dbReference type="InterPro" id="IPR036390">
    <property type="entry name" value="WH_DNA-bd_sf"/>
</dbReference>
<evidence type="ECO:0000313" key="7">
    <source>
        <dbReference type="EMBL" id="QNO14391.1"/>
    </source>
</evidence>
<dbReference type="RefSeq" id="WP_213168041.1">
    <property type="nucleotide sequence ID" value="NZ_CP058559.1"/>
</dbReference>
<reference evidence="7 8" key="1">
    <citation type="submission" date="2020-07" db="EMBL/GenBank/DDBJ databases">
        <title>Alkalicella. sp. LB2 genome.</title>
        <authorList>
            <person name="Postec A."/>
            <person name="Quemeneur M."/>
        </authorList>
    </citation>
    <scope>NUCLEOTIDE SEQUENCE [LARGE SCALE GENOMIC DNA]</scope>
    <source>
        <strain evidence="7 8">LB2</strain>
    </source>
</reference>
<feature type="domain" description="CggR N-terminal DNA binding" evidence="6">
    <location>
        <begin position="18"/>
        <end position="87"/>
    </location>
</feature>
<keyword evidence="8" id="KW-1185">Reference proteome</keyword>
<comment type="similarity">
    <text evidence="1">Belongs to the SorC transcriptional regulatory family.</text>
</comment>
<dbReference type="Proteomes" id="UP000516160">
    <property type="component" value="Chromosome"/>
</dbReference>
<gene>
    <name evidence="7" type="ORF">HYG86_06200</name>
</gene>
<dbReference type="PANTHER" id="PTHR34294">
    <property type="entry name" value="TRANSCRIPTIONAL REGULATOR-RELATED"/>
    <property type="match status" value="1"/>
</dbReference>
<dbReference type="KEGG" id="acae:HYG86_06200"/>
<dbReference type="InterPro" id="IPR037171">
    <property type="entry name" value="NagB/RpiA_transferase-like"/>
</dbReference>
<dbReference type="SUPFAM" id="SSF100950">
    <property type="entry name" value="NagB/RpiA/CoA transferase-like"/>
    <property type="match status" value="1"/>
</dbReference>
<keyword evidence="2" id="KW-0805">Transcription regulation</keyword>
<evidence type="ECO:0000259" key="5">
    <source>
        <dbReference type="Pfam" id="PF04198"/>
    </source>
</evidence>
<dbReference type="SUPFAM" id="SSF46785">
    <property type="entry name" value="Winged helix' DNA-binding domain"/>
    <property type="match status" value="1"/>
</dbReference>
<dbReference type="InterPro" id="IPR007324">
    <property type="entry name" value="Sugar-bd_dom_put"/>
</dbReference>
<dbReference type="PANTHER" id="PTHR34294:SF5">
    <property type="entry name" value="CENTRAL GLYCOLYTIC GENES REGULATOR"/>
    <property type="match status" value="1"/>
</dbReference>
<evidence type="ECO:0000313" key="8">
    <source>
        <dbReference type="Proteomes" id="UP000516160"/>
    </source>
</evidence>
<dbReference type="InterPro" id="IPR051054">
    <property type="entry name" value="SorC_transcr_regulators"/>
</dbReference>
<organism evidence="7 8">
    <name type="scientific">Alkalicella caledoniensis</name>
    <dbReference type="NCBI Taxonomy" id="2731377"/>
    <lineage>
        <taxon>Bacteria</taxon>
        <taxon>Bacillati</taxon>
        <taxon>Bacillota</taxon>
        <taxon>Clostridia</taxon>
        <taxon>Eubacteriales</taxon>
        <taxon>Proteinivoracaceae</taxon>
        <taxon>Alkalicella</taxon>
    </lineage>
</organism>
<proteinExistence type="inferred from homology"/>
<accession>A0A7G9W6S9</accession>
<dbReference type="Pfam" id="PF21715">
    <property type="entry name" value="CggR_N"/>
    <property type="match status" value="1"/>
</dbReference>
<evidence type="ECO:0000256" key="4">
    <source>
        <dbReference type="ARBA" id="ARBA00023163"/>
    </source>
</evidence>
<dbReference type="Gene3D" id="3.40.50.1360">
    <property type="match status" value="1"/>
</dbReference>
<protein>
    <submittedName>
        <fullName evidence="7">Sugar-binding domain-containing protein</fullName>
    </submittedName>
</protein>
<evidence type="ECO:0000256" key="1">
    <source>
        <dbReference type="ARBA" id="ARBA00010466"/>
    </source>
</evidence>
<keyword evidence="4" id="KW-0804">Transcription</keyword>
<evidence type="ECO:0000259" key="6">
    <source>
        <dbReference type="Pfam" id="PF21715"/>
    </source>
</evidence>
<dbReference type="EMBL" id="CP058559">
    <property type="protein sequence ID" value="QNO14391.1"/>
    <property type="molecule type" value="Genomic_DNA"/>
</dbReference>
<sequence>MKDIIAIQKKIAPETIEIIKKRHNILRSIGHLEPIGRRGLAVQLGLGERILRSEVDFLKDQGLIDVNATGMSLTQSGWSLLASMSEYVKELLGLKHIEEQLELKLGIGQVTIVPGDSSKDPLIKGELGRAAAKVLQRMVNNGDILAITGGSTIATIPKHLPKLNKNVMVVPGRGALGEEVEIQANTIVAALASQLGGSYKMLHVPDNLELETMEKLYEDPKIKDAIAAIKKANILIHGVGDAIQMAKRRGCEPESIQHLLDNGAVAEAFGYYFEKEGKIVYHANSVGIRFSDLQKIPVILAIAGGSNKARAIKAVALNHRQHVLITDEGAALELLKLC</sequence>
<evidence type="ECO:0000256" key="3">
    <source>
        <dbReference type="ARBA" id="ARBA00023125"/>
    </source>
</evidence>
<keyword evidence="3" id="KW-0238">DNA-binding</keyword>